<evidence type="ECO:0000256" key="4">
    <source>
        <dbReference type="ARBA" id="ARBA00022475"/>
    </source>
</evidence>
<feature type="transmembrane region" description="Helical" evidence="10">
    <location>
        <begin position="165"/>
        <end position="189"/>
    </location>
</feature>
<name>A0A9W7CEZ9_9STRA</name>
<evidence type="ECO:0000256" key="1">
    <source>
        <dbReference type="ARBA" id="ARBA00004651"/>
    </source>
</evidence>
<protein>
    <recommendedName>
        <fullName evidence="13">Sugar transporter SWEET</fullName>
    </recommendedName>
</protein>
<evidence type="ECO:0000313" key="11">
    <source>
        <dbReference type="EMBL" id="GMI07473.1"/>
    </source>
</evidence>
<keyword evidence="8 10" id="KW-1133">Transmembrane helix</keyword>
<dbReference type="Gene3D" id="1.20.1280.290">
    <property type="match status" value="2"/>
</dbReference>
<dbReference type="PANTHER" id="PTHR10791">
    <property type="entry name" value="RAG1-ACTIVATING PROTEIN 1"/>
    <property type="match status" value="1"/>
</dbReference>
<sequence>MLAPVVPFVQFCGNCAPITSILLYAAPFPTLMSIGAANHPQSLGSDGKQRSSILSLPLLPYSSMTVNATLWTLYGLLISSKPIYLCNSVGILMGLFYVATFVHKSGGLASSSSSKYLPVTSSALPKPLTILSRTDLPSTFSSQITVSLLLLTSGLLAFRLHNKTLIGVLANLICGVMFLSPLSSLFSIIKKKSCPRGSIPLPFTLVQGLNCFLWTVYGKIGLKDVTVWGPNFFGLWCALAQAAVKFRYEGREPGLGKP</sequence>
<evidence type="ECO:0000256" key="3">
    <source>
        <dbReference type="ARBA" id="ARBA00022448"/>
    </source>
</evidence>
<keyword evidence="5" id="KW-0762">Sugar transport</keyword>
<feature type="transmembrane region" description="Helical" evidence="10">
    <location>
        <begin position="84"/>
        <end position="102"/>
    </location>
</feature>
<evidence type="ECO:0000256" key="2">
    <source>
        <dbReference type="ARBA" id="ARBA00007809"/>
    </source>
</evidence>
<proteinExistence type="inferred from homology"/>
<dbReference type="InterPro" id="IPR004316">
    <property type="entry name" value="SWEET_rpt"/>
</dbReference>
<gene>
    <name evidence="11" type="ORF">TrVE_jg8424</name>
</gene>
<keyword evidence="12" id="KW-1185">Reference proteome</keyword>
<dbReference type="Pfam" id="PF03083">
    <property type="entry name" value="MtN3_slv"/>
    <property type="match status" value="2"/>
</dbReference>
<keyword evidence="9 10" id="KW-0472">Membrane</keyword>
<evidence type="ECO:0000256" key="9">
    <source>
        <dbReference type="ARBA" id="ARBA00023136"/>
    </source>
</evidence>
<dbReference type="EMBL" id="BRXX01000365">
    <property type="protein sequence ID" value="GMI07473.1"/>
    <property type="molecule type" value="Genomic_DNA"/>
</dbReference>
<dbReference type="GO" id="GO:0051119">
    <property type="term" value="F:sugar transmembrane transporter activity"/>
    <property type="evidence" value="ECO:0007669"/>
    <property type="project" value="InterPro"/>
</dbReference>
<reference evidence="12" key="1">
    <citation type="journal article" date="2023" name="Commun. Biol.">
        <title>Genome analysis of Parmales, the sister group of diatoms, reveals the evolutionary specialization of diatoms from phago-mixotrophs to photoautotrophs.</title>
        <authorList>
            <person name="Ban H."/>
            <person name="Sato S."/>
            <person name="Yoshikawa S."/>
            <person name="Yamada K."/>
            <person name="Nakamura Y."/>
            <person name="Ichinomiya M."/>
            <person name="Sato N."/>
            <person name="Blanc-Mathieu R."/>
            <person name="Endo H."/>
            <person name="Kuwata A."/>
            <person name="Ogata H."/>
        </authorList>
    </citation>
    <scope>NUCLEOTIDE SEQUENCE [LARGE SCALE GENOMIC DNA]</scope>
    <source>
        <strain evidence="12">NIES 3699</strain>
    </source>
</reference>
<dbReference type="PANTHER" id="PTHR10791:SF30">
    <property type="entry name" value="SUGAR TRANSPORTER SWEET1"/>
    <property type="match status" value="1"/>
</dbReference>
<keyword evidence="3" id="KW-0813">Transport</keyword>
<evidence type="ECO:0000256" key="8">
    <source>
        <dbReference type="ARBA" id="ARBA00022989"/>
    </source>
</evidence>
<evidence type="ECO:0000256" key="7">
    <source>
        <dbReference type="ARBA" id="ARBA00022737"/>
    </source>
</evidence>
<evidence type="ECO:0000256" key="5">
    <source>
        <dbReference type="ARBA" id="ARBA00022597"/>
    </source>
</evidence>
<evidence type="ECO:0008006" key="13">
    <source>
        <dbReference type="Google" id="ProtNLM"/>
    </source>
</evidence>
<keyword evidence="4" id="KW-1003">Cell membrane</keyword>
<keyword evidence="6 10" id="KW-0812">Transmembrane</keyword>
<comment type="caution">
    <text evidence="11">The sequence shown here is derived from an EMBL/GenBank/DDBJ whole genome shotgun (WGS) entry which is preliminary data.</text>
</comment>
<comment type="similarity">
    <text evidence="2">Belongs to the SWEET sugar transporter family.</text>
</comment>
<dbReference type="Proteomes" id="UP001165160">
    <property type="component" value="Unassembled WGS sequence"/>
</dbReference>
<evidence type="ECO:0000256" key="6">
    <source>
        <dbReference type="ARBA" id="ARBA00022692"/>
    </source>
</evidence>
<keyword evidence="7" id="KW-0677">Repeat</keyword>
<feature type="transmembrane region" description="Helical" evidence="10">
    <location>
        <begin position="140"/>
        <end position="158"/>
    </location>
</feature>
<feature type="transmembrane region" description="Helical" evidence="10">
    <location>
        <begin position="58"/>
        <end position="77"/>
    </location>
</feature>
<comment type="subcellular location">
    <subcellularLocation>
        <location evidence="1">Cell membrane</location>
        <topology evidence="1">Multi-pass membrane protein</topology>
    </subcellularLocation>
</comment>
<organism evidence="11 12">
    <name type="scientific">Triparma verrucosa</name>
    <dbReference type="NCBI Taxonomy" id="1606542"/>
    <lineage>
        <taxon>Eukaryota</taxon>
        <taxon>Sar</taxon>
        <taxon>Stramenopiles</taxon>
        <taxon>Ochrophyta</taxon>
        <taxon>Bolidophyceae</taxon>
        <taxon>Parmales</taxon>
        <taxon>Triparmaceae</taxon>
        <taxon>Triparma</taxon>
    </lineage>
</organism>
<dbReference type="GO" id="GO:0005886">
    <property type="term" value="C:plasma membrane"/>
    <property type="evidence" value="ECO:0007669"/>
    <property type="project" value="UniProtKB-SubCell"/>
</dbReference>
<accession>A0A9W7CEZ9</accession>
<evidence type="ECO:0000313" key="12">
    <source>
        <dbReference type="Proteomes" id="UP001165160"/>
    </source>
</evidence>
<dbReference type="InterPro" id="IPR047664">
    <property type="entry name" value="SWEET"/>
</dbReference>
<dbReference type="AlphaFoldDB" id="A0A9W7CEZ9"/>
<evidence type="ECO:0000256" key="10">
    <source>
        <dbReference type="SAM" id="Phobius"/>
    </source>
</evidence>